<evidence type="ECO:0000256" key="8">
    <source>
        <dbReference type="ARBA" id="ARBA00023273"/>
    </source>
</evidence>
<dbReference type="GO" id="GO:0005929">
    <property type="term" value="C:cilium"/>
    <property type="evidence" value="ECO:0007669"/>
    <property type="project" value="TreeGrafter"/>
</dbReference>
<dbReference type="AlphaFoldDB" id="A0A5E4N454"/>
<dbReference type="InterPro" id="IPR009290">
    <property type="entry name" value="Radial_spoke_3"/>
</dbReference>
<dbReference type="PANTHER" id="PTHR21648:SF0">
    <property type="entry name" value="RADIAL SPOKE HEAD PROTEIN 3 HOMOLOG"/>
    <property type="match status" value="1"/>
</dbReference>
<keyword evidence="7" id="KW-0206">Cytoskeleton</keyword>
<name>A0A5E4N454_9HEMI</name>
<evidence type="ECO:0000313" key="9">
    <source>
        <dbReference type="EMBL" id="VVC38760.1"/>
    </source>
</evidence>
<accession>A0A5E4N454</accession>
<organism evidence="9 10">
    <name type="scientific">Cinara cedri</name>
    <dbReference type="NCBI Taxonomy" id="506608"/>
    <lineage>
        <taxon>Eukaryota</taxon>
        <taxon>Metazoa</taxon>
        <taxon>Ecdysozoa</taxon>
        <taxon>Arthropoda</taxon>
        <taxon>Hexapoda</taxon>
        <taxon>Insecta</taxon>
        <taxon>Pterygota</taxon>
        <taxon>Neoptera</taxon>
        <taxon>Paraneoptera</taxon>
        <taxon>Hemiptera</taxon>
        <taxon>Sternorrhyncha</taxon>
        <taxon>Aphidomorpha</taxon>
        <taxon>Aphidoidea</taxon>
        <taxon>Aphididae</taxon>
        <taxon>Lachninae</taxon>
        <taxon>Cinara</taxon>
    </lineage>
</organism>
<evidence type="ECO:0000256" key="7">
    <source>
        <dbReference type="ARBA" id="ARBA00023212"/>
    </source>
</evidence>
<sequence length="358" mass="41185">MSQVSPGQRENKMFQFRGGGNKKPYTFASQPHALFVAVRTTQIDRENMCKQIGYTNIMHDKRVVRGSNFAKKTFPNFHKESTASREAEARRRAMARKKAIDYQTRALRLHLGAPKLTKGLQNVDIQTDIHLEELYEYPESQTIGAQTVFDQEPLSNPRSGTSAGTDASTQVDDIDLFDFETEVTPISESLITEAFRQAMLEVLYEDELDVRARQQRTFYRHCIIEKVEMDRAKHEDKNLNKVVDDRAGFNKNNEKIENTRHASTKSNDLQLITANTSDNSINITDAPVVESQELVSWLKKELHAENDEMLKDIVRDLVQRRLDVHNKITEVQNIKKSEELFREIEPNTLQSDQTTNNK</sequence>
<reference evidence="9 10" key="1">
    <citation type="submission" date="2019-08" db="EMBL/GenBank/DDBJ databases">
        <authorList>
            <person name="Alioto T."/>
            <person name="Alioto T."/>
            <person name="Gomez Garrido J."/>
        </authorList>
    </citation>
    <scope>NUCLEOTIDE SEQUENCE [LARGE SCALE GENOMIC DNA]</scope>
</reference>
<comment type="subcellular location">
    <subcellularLocation>
        <location evidence="1">Cytoplasm</location>
        <location evidence="1">Cytoskeleton</location>
        <location evidence="1">Flagellum axoneme</location>
    </subcellularLocation>
</comment>
<evidence type="ECO:0000256" key="2">
    <source>
        <dbReference type="ARBA" id="ARBA00006737"/>
    </source>
</evidence>
<evidence type="ECO:0000256" key="1">
    <source>
        <dbReference type="ARBA" id="ARBA00004611"/>
    </source>
</evidence>
<keyword evidence="3" id="KW-0963">Cytoplasm</keyword>
<dbReference type="Proteomes" id="UP000325440">
    <property type="component" value="Unassembled WGS sequence"/>
</dbReference>
<protein>
    <submittedName>
        <fullName evidence="9">Radial spoke 3</fullName>
    </submittedName>
</protein>
<gene>
    <name evidence="9" type="ORF">CINCED_3A006279</name>
</gene>
<keyword evidence="8" id="KW-0966">Cell projection</keyword>
<keyword evidence="4" id="KW-0597">Phosphoprotein</keyword>
<comment type="similarity">
    <text evidence="2">Belongs to the flagellar radial spoke RSP3 family.</text>
</comment>
<evidence type="ECO:0000256" key="4">
    <source>
        <dbReference type="ARBA" id="ARBA00022553"/>
    </source>
</evidence>
<keyword evidence="6" id="KW-0969">Cilium</keyword>
<evidence type="ECO:0000256" key="3">
    <source>
        <dbReference type="ARBA" id="ARBA00022490"/>
    </source>
</evidence>
<dbReference type="EMBL" id="CABPRJ010001497">
    <property type="protein sequence ID" value="VVC38760.1"/>
    <property type="molecule type" value="Genomic_DNA"/>
</dbReference>
<dbReference type="Pfam" id="PF06098">
    <property type="entry name" value="Radial_spoke_3"/>
    <property type="match status" value="1"/>
</dbReference>
<dbReference type="OrthoDB" id="313308at2759"/>
<evidence type="ECO:0000313" key="10">
    <source>
        <dbReference type="Proteomes" id="UP000325440"/>
    </source>
</evidence>
<keyword evidence="5" id="KW-0282">Flagellum</keyword>
<proteinExistence type="inferred from homology"/>
<evidence type="ECO:0000256" key="6">
    <source>
        <dbReference type="ARBA" id="ARBA00023069"/>
    </source>
</evidence>
<keyword evidence="10" id="KW-1185">Reference proteome</keyword>
<evidence type="ECO:0000256" key="5">
    <source>
        <dbReference type="ARBA" id="ARBA00022846"/>
    </source>
</evidence>
<dbReference type="PANTHER" id="PTHR21648">
    <property type="entry name" value="FLAGELLAR RADIAL SPOKE PROTEIN 3"/>
    <property type="match status" value="1"/>
</dbReference>